<comment type="caution">
    <text evidence="2">The sequence shown here is derived from an EMBL/GenBank/DDBJ whole genome shotgun (WGS) entry which is preliminary data.</text>
</comment>
<dbReference type="AlphaFoldDB" id="A0A2N5UXJ3"/>
<protein>
    <submittedName>
        <fullName evidence="2">Uncharacterized protein</fullName>
    </submittedName>
</protein>
<organism evidence="2 3">
    <name type="scientific">Puccinia coronata f. sp. avenae</name>
    <dbReference type="NCBI Taxonomy" id="200324"/>
    <lineage>
        <taxon>Eukaryota</taxon>
        <taxon>Fungi</taxon>
        <taxon>Dikarya</taxon>
        <taxon>Basidiomycota</taxon>
        <taxon>Pucciniomycotina</taxon>
        <taxon>Pucciniomycetes</taxon>
        <taxon>Pucciniales</taxon>
        <taxon>Pucciniaceae</taxon>
        <taxon>Puccinia</taxon>
    </lineage>
</organism>
<dbReference type="EMBL" id="PGCI01000079">
    <property type="protein sequence ID" value="PLW42366.1"/>
    <property type="molecule type" value="Genomic_DNA"/>
</dbReference>
<reference evidence="2 3" key="1">
    <citation type="submission" date="2017-11" db="EMBL/GenBank/DDBJ databases">
        <title>De novo assembly and phasing of dikaryotic genomes from two isolates of Puccinia coronata f. sp. avenae, the causal agent of oat crown rust.</title>
        <authorList>
            <person name="Miller M.E."/>
            <person name="Zhang Y."/>
            <person name="Omidvar V."/>
            <person name="Sperschneider J."/>
            <person name="Schwessinger B."/>
            <person name="Raley C."/>
            <person name="Palmer J.M."/>
            <person name="Garnica D."/>
            <person name="Upadhyaya N."/>
            <person name="Rathjen J."/>
            <person name="Taylor J.M."/>
            <person name="Park R.F."/>
            <person name="Dodds P.N."/>
            <person name="Hirsch C.D."/>
            <person name="Kianian S.F."/>
            <person name="Figueroa M."/>
        </authorList>
    </citation>
    <scope>NUCLEOTIDE SEQUENCE [LARGE SCALE GENOMIC DNA]</scope>
    <source>
        <strain evidence="2">12SD80</strain>
    </source>
</reference>
<dbReference type="Proteomes" id="UP000235392">
    <property type="component" value="Unassembled WGS sequence"/>
</dbReference>
<accession>A0A2N5UXJ3</accession>
<name>A0A2N5UXJ3_9BASI</name>
<evidence type="ECO:0000256" key="1">
    <source>
        <dbReference type="SAM" id="MobiDB-lite"/>
    </source>
</evidence>
<evidence type="ECO:0000313" key="3">
    <source>
        <dbReference type="Proteomes" id="UP000235392"/>
    </source>
</evidence>
<evidence type="ECO:0000313" key="2">
    <source>
        <dbReference type="EMBL" id="PLW42366.1"/>
    </source>
</evidence>
<gene>
    <name evidence="2" type="ORF">PCASD_06357</name>
</gene>
<sequence>MPNMFNLPIPTAPLSPPNYMTSAIGATQQWSPQPVPAPIQASTSTAPPKMASTPPMDSLIDEYLNVAHVNLDAPQLFSSFSSSAINLILNFIPSAISTSHSINHSSTS</sequence>
<feature type="region of interest" description="Disordered" evidence="1">
    <location>
        <begin position="23"/>
        <end position="54"/>
    </location>
</feature>
<feature type="compositionally biased region" description="Polar residues" evidence="1">
    <location>
        <begin position="23"/>
        <end position="32"/>
    </location>
</feature>
<proteinExistence type="predicted"/>